<dbReference type="Gene3D" id="2.60.40.1630">
    <property type="entry name" value="bacillus anthracis domain"/>
    <property type="match status" value="1"/>
</dbReference>
<reference evidence="3 4" key="1">
    <citation type="submission" date="2020-07" db="EMBL/GenBank/DDBJ databases">
        <title>A new beta-1,3-glucan-decomposing anaerobic bacterium isolated from anoxic soil subjected to biological soil disinfestation.</title>
        <authorList>
            <person name="Ueki A."/>
            <person name="Tonouchi A."/>
        </authorList>
    </citation>
    <scope>NUCLEOTIDE SEQUENCE [LARGE SCALE GENOMIC DNA]</scope>
    <source>
        <strain evidence="3 4">TW1</strain>
    </source>
</reference>
<protein>
    <recommendedName>
        <fullName evidence="5">DUF4179 domain-containing protein</fullName>
    </recommendedName>
</protein>
<comment type="caution">
    <text evidence="3">The sequence shown here is derived from an EMBL/GenBank/DDBJ whole genome shotgun (WGS) entry which is preliminary data.</text>
</comment>
<organism evidence="3 4">
    <name type="scientific">Clostridium fungisolvens</name>
    <dbReference type="NCBI Taxonomy" id="1604897"/>
    <lineage>
        <taxon>Bacteria</taxon>
        <taxon>Bacillati</taxon>
        <taxon>Bacillota</taxon>
        <taxon>Clostridia</taxon>
        <taxon>Eubacteriales</taxon>
        <taxon>Clostridiaceae</taxon>
        <taxon>Clostridium</taxon>
    </lineage>
</organism>
<dbReference type="RefSeq" id="WP_183279988.1">
    <property type="nucleotide sequence ID" value="NZ_BLZR01000002.1"/>
</dbReference>
<accession>A0A6V8SML6</accession>
<evidence type="ECO:0000259" key="2">
    <source>
        <dbReference type="Pfam" id="PF18705"/>
    </source>
</evidence>
<evidence type="ECO:0000259" key="1">
    <source>
        <dbReference type="Pfam" id="PF13786"/>
    </source>
</evidence>
<dbReference type="InterPro" id="IPR040680">
    <property type="entry name" value="DUF5643"/>
</dbReference>
<dbReference type="Proteomes" id="UP000580568">
    <property type="component" value="Unassembled WGS sequence"/>
</dbReference>
<keyword evidence="4" id="KW-1185">Reference proteome</keyword>
<feature type="domain" description="DUF4179" evidence="1">
    <location>
        <begin position="50"/>
        <end position="138"/>
    </location>
</feature>
<dbReference type="InterPro" id="IPR025436">
    <property type="entry name" value="DUF4179"/>
</dbReference>
<dbReference type="EMBL" id="BLZR01000002">
    <property type="protein sequence ID" value="GFP78494.1"/>
    <property type="molecule type" value="Genomic_DNA"/>
</dbReference>
<evidence type="ECO:0000313" key="3">
    <source>
        <dbReference type="EMBL" id="GFP78494.1"/>
    </source>
</evidence>
<sequence>MKDIYELFNEIDLDSEQYDSMDIKVPKDLDKTLIKNFRKDKYNKSRFNFNIKNTSKVAVIALVIISGITVSSIARAKDISFIGPFMEYLNARSTIANSEYVKYENDVNLEAKDKNIIVRLNSVVYDGSYIYFSYKVKDGNNNNIVDDERDVHISQLKINNSNIDLEEKLLKDQGIEKKYIAYDTEISYGDAKVDSQVIITRIDIKSCKVDDKANISFSLNKVRDVSGNWDFKFQISKNQLVDKTKRYENLGQLKVNDKVKFDLEAITFSPLGTTIENTIVANKSSFQKFIDGKFTNLGFSYVLVNDKGEEIFSLGEKTIGEEDKNNNSITKRYSRFTAFKEVPKSLTIIPRVQKSEDLNWNFDAYKYVKLSDIKQGQYIAQGKDCGIVINSIVKKDGNTVVNISFKGLDIIERSNIFVTRDMDRYKKYFAMEEGKSKDMEYLHIVVDPAEHYNGGIERRYSKEGNEYTFSNISESDYLVIPQYDDKFKLDMKNTKTIDFTK</sequence>
<dbReference type="Pfam" id="PF18705">
    <property type="entry name" value="DUF5643"/>
    <property type="match status" value="1"/>
</dbReference>
<evidence type="ECO:0000313" key="4">
    <source>
        <dbReference type="Proteomes" id="UP000580568"/>
    </source>
</evidence>
<dbReference type="Pfam" id="PF13786">
    <property type="entry name" value="DUF4179"/>
    <property type="match status" value="1"/>
</dbReference>
<evidence type="ECO:0008006" key="5">
    <source>
        <dbReference type="Google" id="ProtNLM"/>
    </source>
</evidence>
<name>A0A6V8SML6_9CLOT</name>
<feature type="domain" description="DUF5643" evidence="2">
    <location>
        <begin position="255"/>
        <end position="363"/>
    </location>
</feature>
<gene>
    <name evidence="3" type="ORF">bsdtw1_04719</name>
</gene>
<proteinExistence type="predicted"/>
<dbReference type="AlphaFoldDB" id="A0A6V8SML6"/>